<feature type="transmembrane region" description="Helical" evidence="1">
    <location>
        <begin position="45"/>
        <end position="67"/>
    </location>
</feature>
<comment type="caution">
    <text evidence="2">The sequence shown here is derived from an EMBL/GenBank/DDBJ whole genome shotgun (WGS) entry which is preliminary data.</text>
</comment>
<dbReference type="Proteomes" id="UP000712045">
    <property type="component" value="Unassembled WGS sequence"/>
</dbReference>
<proteinExistence type="predicted"/>
<dbReference type="EMBL" id="JAFEUF010000088">
    <property type="protein sequence ID" value="MBM7055754.1"/>
    <property type="molecule type" value="Genomic_DNA"/>
</dbReference>
<accession>A0ABS2I0Q9</accession>
<sequence length="82" mass="8348">GAGRAPRGGRDSVVPLALPVSVPVPVPMTVPVLVSLPVIPALVPVPVLLVAALLLIALPLTAVTDVLRGGRGRALVRRARRA</sequence>
<evidence type="ECO:0000313" key="2">
    <source>
        <dbReference type="EMBL" id="MBM7055754.1"/>
    </source>
</evidence>
<keyword evidence="3" id="KW-1185">Reference proteome</keyword>
<keyword evidence="1" id="KW-1133">Transmembrane helix</keyword>
<feature type="transmembrane region" description="Helical" evidence="1">
    <location>
        <begin position="12"/>
        <end position="39"/>
    </location>
</feature>
<evidence type="ECO:0000256" key="1">
    <source>
        <dbReference type="SAM" id="Phobius"/>
    </source>
</evidence>
<evidence type="ECO:0000313" key="3">
    <source>
        <dbReference type="Proteomes" id="UP000712045"/>
    </source>
</evidence>
<keyword evidence="1" id="KW-0472">Membrane</keyword>
<keyword evidence="1" id="KW-0812">Transmembrane</keyword>
<protein>
    <submittedName>
        <fullName evidence="2">Uncharacterized protein</fullName>
    </submittedName>
</protein>
<organism evidence="2 3">
    <name type="scientific">Streptomyces durocortorensis</name>
    <dbReference type="NCBI Taxonomy" id="2811104"/>
    <lineage>
        <taxon>Bacteria</taxon>
        <taxon>Bacillati</taxon>
        <taxon>Actinomycetota</taxon>
        <taxon>Actinomycetes</taxon>
        <taxon>Kitasatosporales</taxon>
        <taxon>Streptomycetaceae</taxon>
        <taxon>Streptomyces</taxon>
    </lineage>
</organism>
<reference evidence="2 3" key="1">
    <citation type="submission" date="2021-02" db="EMBL/GenBank/DDBJ databases">
        <title>Genome Streptomyces sp. RHZ10.</title>
        <authorList>
            <person name="Besaury L."/>
        </authorList>
    </citation>
    <scope>NUCLEOTIDE SEQUENCE [LARGE SCALE GENOMIC DNA]</scope>
    <source>
        <strain evidence="2 3">RHZ10</strain>
    </source>
</reference>
<name>A0ABS2I0Q9_9ACTN</name>
<gene>
    <name evidence="2" type="ORF">JS521_18240</name>
</gene>
<feature type="non-terminal residue" evidence="2">
    <location>
        <position position="1"/>
    </location>
</feature>